<dbReference type="PROSITE" id="PS50011">
    <property type="entry name" value="PROTEIN_KINASE_DOM"/>
    <property type="match status" value="1"/>
</dbReference>
<feature type="compositionally biased region" description="Basic and acidic residues" evidence="17">
    <location>
        <begin position="259"/>
        <end position="279"/>
    </location>
</feature>
<dbReference type="SMART" id="SM00220">
    <property type="entry name" value="S_TKc"/>
    <property type="match status" value="1"/>
</dbReference>
<dbReference type="FunFam" id="3.30.200.20:FF:000391">
    <property type="entry name" value="Large tumor suppressor kinase 1"/>
    <property type="match status" value="1"/>
</dbReference>
<dbReference type="SUPFAM" id="SSF56112">
    <property type="entry name" value="Protein kinase-like (PK-like)"/>
    <property type="match status" value="1"/>
</dbReference>
<gene>
    <name evidence="19" type="ORF">ECPE_LOCUS6500</name>
</gene>
<dbReference type="FunFam" id="1.10.510.10:FF:000024">
    <property type="entry name" value="Probable serine/threonine-protein kinase cot-1"/>
    <property type="match status" value="1"/>
</dbReference>
<evidence type="ECO:0000256" key="5">
    <source>
        <dbReference type="ARBA" id="ARBA00022527"/>
    </source>
</evidence>
<dbReference type="GO" id="GO:1900181">
    <property type="term" value="P:negative regulation of protein localization to nucleus"/>
    <property type="evidence" value="ECO:0007669"/>
    <property type="project" value="UniProtKB-ARBA"/>
</dbReference>
<dbReference type="Pfam" id="PF00069">
    <property type="entry name" value="Pkinase"/>
    <property type="match status" value="1"/>
</dbReference>
<evidence type="ECO:0000256" key="13">
    <source>
        <dbReference type="ARBA" id="ARBA00047899"/>
    </source>
</evidence>
<dbReference type="PANTHER" id="PTHR24356">
    <property type="entry name" value="SERINE/THREONINE-PROTEIN KINASE"/>
    <property type="match status" value="1"/>
</dbReference>
<dbReference type="Gene3D" id="1.10.510.10">
    <property type="entry name" value="Transferase(Phosphotransferase) domain 1"/>
    <property type="match status" value="1"/>
</dbReference>
<dbReference type="InterPro" id="IPR011009">
    <property type="entry name" value="Kinase-like_dom_sf"/>
</dbReference>
<dbReference type="PROSITE" id="PS00107">
    <property type="entry name" value="PROTEIN_KINASE_ATP"/>
    <property type="match status" value="1"/>
</dbReference>
<accession>A0A183AHR5</accession>
<dbReference type="GO" id="GO:0000082">
    <property type="term" value="P:G1/S transition of mitotic cell cycle"/>
    <property type="evidence" value="ECO:0007669"/>
    <property type="project" value="TreeGrafter"/>
</dbReference>
<evidence type="ECO:0000256" key="14">
    <source>
        <dbReference type="ARBA" id="ARBA00048679"/>
    </source>
</evidence>
<dbReference type="InterPro" id="IPR017441">
    <property type="entry name" value="Protein_kinase_ATP_BS"/>
</dbReference>
<reference evidence="19 20" key="2">
    <citation type="submission" date="2018-11" db="EMBL/GenBank/DDBJ databases">
        <authorList>
            <consortium name="Pathogen Informatics"/>
        </authorList>
    </citation>
    <scope>NUCLEOTIDE SEQUENCE [LARGE SCALE GENOMIC DNA]</scope>
    <source>
        <strain evidence="19 20">Egypt</strain>
    </source>
</reference>
<evidence type="ECO:0000256" key="4">
    <source>
        <dbReference type="ARBA" id="ARBA00022490"/>
    </source>
</evidence>
<evidence type="ECO:0000256" key="11">
    <source>
        <dbReference type="ARBA" id="ARBA00022840"/>
    </source>
</evidence>
<keyword evidence="11 15" id="KW-0067">ATP-binding</keyword>
<dbReference type="GO" id="GO:0046620">
    <property type="term" value="P:regulation of organ growth"/>
    <property type="evidence" value="ECO:0007669"/>
    <property type="project" value="TreeGrafter"/>
</dbReference>
<dbReference type="Gene3D" id="3.30.200.20">
    <property type="entry name" value="Phosphorylase Kinase, domain 1"/>
    <property type="match status" value="1"/>
</dbReference>
<reference evidence="21" key="1">
    <citation type="submission" date="2016-06" db="UniProtKB">
        <authorList>
            <consortium name="WormBaseParasite"/>
        </authorList>
    </citation>
    <scope>IDENTIFICATION</scope>
</reference>
<evidence type="ECO:0000256" key="12">
    <source>
        <dbReference type="ARBA" id="ARBA00022842"/>
    </source>
</evidence>
<comment type="subcellular location">
    <subcellularLocation>
        <location evidence="2">Cytoplasm</location>
    </subcellularLocation>
</comment>
<evidence type="ECO:0000259" key="18">
    <source>
        <dbReference type="PROSITE" id="PS50011"/>
    </source>
</evidence>
<keyword evidence="12" id="KW-0460">Magnesium</keyword>
<comment type="cofactor">
    <cofactor evidence="1">
        <name>Mg(2+)</name>
        <dbReference type="ChEBI" id="CHEBI:18420"/>
    </cofactor>
</comment>
<evidence type="ECO:0000256" key="15">
    <source>
        <dbReference type="PROSITE-ProRule" id="PRU10141"/>
    </source>
</evidence>
<dbReference type="InterPro" id="IPR000719">
    <property type="entry name" value="Prot_kinase_dom"/>
</dbReference>
<feature type="binding site" evidence="15">
    <location>
        <position position="92"/>
    </location>
    <ligand>
        <name>ATP</name>
        <dbReference type="ChEBI" id="CHEBI:30616"/>
    </ligand>
</feature>
<dbReference type="GO" id="GO:0035329">
    <property type="term" value="P:hippo signaling"/>
    <property type="evidence" value="ECO:0007669"/>
    <property type="project" value="TreeGrafter"/>
</dbReference>
<keyword evidence="10" id="KW-0418">Kinase</keyword>
<keyword evidence="5 16" id="KW-0723">Serine/threonine-protein kinase</keyword>
<keyword evidence="6" id="KW-0597">Phosphoprotein</keyword>
<evidence type="ECO:0000256" key="6">
    <source>
        <dbReference type="ARBA" id="ARBA00022553"/>
    </source>
</evidence>
<dbReference type="CDD" id="cd21774">
    <property type="entry name" value="MobB_LATS"/>
    <property type="match status" value="1"/>
</dbReference>
<evidence type="ECO:0000256" key="2">
    <source>
        <dbReference type="ARBA" id="ARBA00004496"/>
    </source>
</evidence>
<dbReference type="Proteomes" id="UP000272942">
    <property type="component" value="Unassembled WGS sequence"/>
</dbReference>
<dbReference type="EC" id="2.7.11.1" evidence="3"/>
<feature type="compositionally biased region" description="Polar residues" evidence="17">
    <location>
        <begin position="230"/>
        <end position="241"/>
    </location>
</feature>
<dbReference type="EMBL" id="UZAN01043509">
    <property type="protein sequence ID" value="VDP78534.1"/>
    <property type="molecule type" value="Genomic_DNA"/>
</dbReference>
<feature type="region of interest" description="Disordered" evidence="17">
    <location>
        <begin position="230"/>
        <end position="309"/>
    </location>
</feature>
<sequence length="419" mass="48269">MEQRMADVGRIHRERQERRTRLETEMAKVGLDENARAQMRCLLRKKESNHMRMQRAKMDQSMFHRIKHLGVGAFGKVWLVRKKDNGQLYAMKLLNKRDVVERRQLAHVQAERDILAEADNDWVVKLFFSFQDYSALYLVMEYIPGGDMMSLLIKKGIFEEPLARFYVAELTLALESVHVMGFVHRDIKPDNILITREGHIKLTDFGLCTGFRWTHSSKYWDLDFSIPSSSPRCARTQQNTKECPVGQEPKVDQNAPSENKPERGLDCKQTQEKPEADDHPEGDDEVCDCMDDDEGPETSEIDVSDEKSESIGKLLRVKDLRQAGAYNRNPHGPLEHKQKTLERRRNSFANRRCAQSLVGTPNYIAPEILRRQDSSFGSFAPIAEVTAPKIFGVNWAILMTEWDLGPFSHVAYLLYKIIS</sequence>
<evidence type="ECO:0000313" key="19">
    <source>
        <dbReference type="EMBL" id="VDP78534.1"/>
    </source>
</evidence>
<keyword evidence="9 15" id="KW-0547">Nucleotide-binding</keyword>
<evidence type="ECO:0000256" key="16">
    <source>
        <dbReference type="RuleBase" id="RU000304"/>
    </source>
</evidence>
<dbReference type="InterPro" id="IPR008271">
    <property type="entry name" value="Ser/Thr_kinase_AS"/>
</dbReference>
<keyword evidence="20" id="KW-1185">Reference proteome</keyword>
<dbReference type="PANTHER" id="PTHR24356:SF418">
    <property type="entry name" value="SERINE_THREONINE-PROTEIN KINASE WARTS"/>
    <property type="match status" value="1"/>
</dbReference>
<dbReference type="GO" id="GO:0071944">
    <property type="term" value="C:cell periphery"/>
    <property type="evidence" value="ECO:0007669"/>
    <property type="project" value="UniProtKB-ARBA"/>
</dbReference>
<comment type="similarity">
    <text evidence="16">Belongs to the protein kinase superfamily.</text>
</comment>
<evidence type="ECO:0000313" key="21">
    <source>
        <dbReference type="WBParaSite" id="ECPE_0000651301-mRNA-1"/>
    </source>
</evidence>
<keyword evidence="8" id="KW-0479">Metal-binding</keyword>
<comment type="catalytic activity">
    <reaction evidence="13">
        <text>L-threonyl-[protein] + ATP = O-phospho-L-threonyl-[protein] + ADP + H(+)</text>
        <dbReference type="Rhea" id="RHEA:46608"/>
        <dbReference type="Rhea" id="RHEA-COMP:11060"/>
        <dbReference type="Rhea" id="RHEA-COMP:11605"/>
        <dbReference type="ChEBI" id="CHEBI:15378"/>
        <dbReference type="ChEBI" id="CHEBI:30013"/>
        <dbReference type="ChEBI" id="CHEBI:30616"/>
        <dbReference type="ChEBI" id="CHEBI:61977"/>
        <dbReference type="ChEBI" id="CHEBI:456216"/>
        <dbReference type="EC" id="2.7.11.1"/>
    </reaction>
</comment>
<dbReference type="GO" id="GO:0005524">
    <property type="term" value="F:ATP binding"/>
    <property type="evidence" value="ECO:0007669"/>
    <property type="project" value="UniProtKB-UniRule"/>
</dbReference>
<evidence type="ECO:0000256" key="17">
    <source>
        <dbReference type="SAM" id="MobiDB-lite"/>
    </source>
</evidence>
<name>A0A183AHR5_9TREM</name>
<dbReference type="OrthoDB" id="3638488at2759"/>
<dbReference type="GO" id="GO:0005737">
    <property type="term" value="C:cytoplasm"/>
    <property type="evidence" value="ECO:0007669"/>
    <property type="project" value="UniProtKB-SubCell"/>
</dbReference>
<keyword evidence="4" id="KW-0963">Cytoplasm</keyword>
<evidence type="ECO:0000256" key="7">
    <source>
        <dbReference type="ARBA" id="ARBA00022679"/>
    </source>
</evidence>
<feature type="domain" description="Protein kinase" evidence="18">
    <location>
        <begin position="63"/>
        <end position="419"/>
    </location>
</feature>
<dbReference type="AlphaFoldDB" id="A0A183AHR5"/>
<dbReference type="GO" id="GO:0004674">
    <property type="term" value="F:protein serine/threonine kinase activity"/>
    <property type="evidence" value="ECO:0007669"/>
    <property type="project" value="UniProtKB-KW"/>
</dbReference>
<evidence type="ECO:0000313" key="20">
    <source>
        <dbReference type="Proteomes" id="UP000272942"/>
    </source>
</evidence>
<evidence type="ECO:0000256" key="1">
    <source>
        <dbReference type="ARBA" id="ARBA00001946"/>
    </source>
</evidence>
<dbReference type="GO" id="GO:0046872">
    <property type="term" value="F:metal ion binding"/>
    <property type="evidence" value="ECO:0007669"/>
    <property type="project" value="UniProtKB-KW"/>
</dbReference>
<evidence type="ECO:0000256" key="9">
    <source>
        <dbReference type="ARBA" id="ARBA00022741"/>
    </source>
</evidence>
<protein>
    <recommendedName>
        <fullName evidence="3">non-specific serine/threonine protein kinase</fullName>
        <ecNumber evidence="3">2.7.11.1</ecNumber>
    </recommendedName>
</protein>
<comment type="catalytic activity">
    <reaction evidence="14">
        <text>L-seryl-[protein] + ATP = O-phospho-L-seryl-[protein] + ADP + H(+)</text>
        <dbReference type="Rhea" id="RHEA:17989"/>
        <dbReference type="Rhea" id="RHEA-COMP:9863"/>
        <dbReference type="Rhea" id="RHEA-COMP:11604"/>
        <dbReference type="ChEBI" id="CHEBI:15378"/>
        <dbReference type="ChEBI" id="CHEBI:29999"/>
        <dbReference type="ChEBI" id="CHEBI:30616"/>
        <dbReference type="ChEBI" id="CHEBI:83421"/>
        <dbReference type="ChEBI" id="CHEBI:456216"/>
        <dbReference type="EC" id="2.7.11.1"/>
    </reaction>
</comment>
<dbReference type="WBParaSite" id="ECPE_0000651301-mRNA-1">
    <property type="protein sequence ID" value="ECPE_0000651301-mRNA-1"/>
    <property type="gene ID" value="ECPE_0000651301"/>
</dbReference>
<proteinExistence type="inferred from homology"/>
<evidence type="ECO:0000256" key="8">
    <source>
        <dbReference type="ARBA" id="ARBA00022723"/>
    </source>
</evidence>
<evidence type="ECO:0000256" key="10">
    <source>
        <dbReference type="ARBA" id="ARBA00022777"/>
    </source>
</evidence>
<evidence type="ECO:0000256" key="3">
    <source>
        <dbReference type="ARBA" id="ARBA00012513"/>
    </source>
</evidence>
<keyword evidence="7" id="KW-0808">Transferase</keyword>
<dbReference type="GO" id="GO:0007010">
    <property type="term" value="P:cytoskeleton organization"/>
    <property type="evidence" value="ECO:0007669"/>
    <property type="project" value="UniProtKB-ARBA"/>
</dbReference>
<dbReference type="PROSITE" id="PS00108">
    <property type="entry name" value="PROTEIN_KINASE_ST"/>
    <property type="match status" value="1"/>
</dbReference>
<organism evidence="21">
    <name type="scientific">Echinostoma caproni</name>
    <dbReference type="NCBI Taxonomy" id="27848"/>
    <lineage>
        <taxon>Eukaryota</taxon>
        <taxon>Metazoa</taxon>
        <taxon>Spiralia</taxon>
        <taxon>Lophotrochozoa</taxon>
        <taxon>Platyhelminthes</taxon>
        <taxon>Trematoda</taxon>
        <taxon>Digenea</taxon>
        <taxon>Plagiorchiida</taxon>
        <taxon>Echinostomata</taxon>
        <taxon>Echinostomatoidea</taxon>
        <taxon>Echinostomatidae</taxon>
        <taxon>Echinostoma</taxon>
    </lineage>
</organism>
<dbReference type="GO" id="GO:0043065">
    <property type="term" value="P:positive regulation of apoptotic process"/>
    <property type="evidence" value="ECO:0007669"/>
    <property type="project" value="TreeGrafter"/>
</dbReference>
<dbReference type="InterPro" id="IPR050236">
    <property type="entry name" value="Ser_Thr_kinase_AGC"/>
</dbReference>
<feature type="compositionally biased region" description="Acidic residues" evidence="17">
    <location>
        <begin position="280"/>
        <end position="303"/>
    </location>
</feature>